<accession>A0ABP5WBY2</accession>
<evidence type="ECO:0000313" key="3">
    <source>
        <dbReference type="Proteomes" id="UP001499986"/>
    </source>
</evidence>
<evidence type="ECO:0008006" key="4">
    <source>
        <dbReference type="Google" id="ProtNLM"/>
    </source>
</evidence>
<dbReference type="InterPro" id="IPR036689">
    <property type="entry name" value="ESAT-6-like_sf"/>
</dbReference>
<feature type="coiled-coil region" evidence="1">
    <location>
        <begin position="13"/>
        <end position="40"/>
    </location>
</feature>
<keyword evidence="1" id="KW-0175">Coiled coil</keyword>
<evidence type="ECO:0000256" key="1">
    <source>
        <dbReference type="SAM" id="Coils"/>
    </source>
</evidence>
<proteinExistence type="predicted"/>
<dbReference type="Gene3D" id="1.10.287.1060">
    <property type="entry name" value="ESAT-6-like"/>
    <property type="match status" value="1"/>
</dbReference>
<reference evidence="3" key="1">
    <citation type="journal article" date="2019" name="Int. J. Syst. Evol. Microbiol.">
        <title>The Global Catalogue of Microorganisms (GCM) 10K type strain sequencing project: providing services to taxonomists for standard genome sequencing and annotation.</title>
        <authorList>
            <consortium name="The Broad Institute Genomics Platform"/>
            <consortium name="The Broad Institute Genome Sequencing Center for Infectious Disease"/>
            <person name="Wu L."/>
            <person name="Ma J."/>
        </authorList>
    </citation>
    <scope>NUCLEOTIDE SEQUENCE [LARGE SCALE GENOMIC DNA]</scope>
    <source>
        <strain evidence="3">JCM 4358</strain>
    </source>
</reference>
<keyword evidence="3" id="KW-1185">Reference proteome</keyword>
<sequence length="99" mass="11495">MSDSDLTVDYEFLADCERKLGQLKKTFEDIENRRDDMNKHWGSGAIADVMEEFVDNWDDYRTRLVESLKSVGEMVAGTKKAFEDLDEQLAKQGKKKQKK</sequence>
<dbReference type="RefSeq" id="WP_086841208.1">
    <property type="nucleotide sequence ID" value="NZ_BAAASE010000015.1"/>
</dbReference>
<protein>
    <recommendedName>
        <fullName evidence="4">WXG100 family type VII secretion target</fullName>
    </recommendedName>
</protein>
<gene>
    <name evidence="2" type="ORF">GCM10010255_77150</name>
</gene>
<dbReference type="Proteomes" id="UP001499986">
    <property type="component" value="Unassembled WGS sequence"/>
</dbReference>
<dbReference type="EMBL" id="BAAASE010000015">
    <property type="protein sequence ID" value="GAA2424250.1"/>
    <property type="molecule type" value="Genomic_DNA"/>
</dbReference>
<evidence type="ECO:0000313" key="2">
    <source>
        <dbReference type="EMBL" id="GAA2424250.1"/>
    </source>
</evidence>
<dbReference type="SUPFAM" id="SSF140453">
    <property type="entry name" value="EsxAB dimer-like"/>
    <property type="match status" value="1"/>
</dbReference>
<name>A0ABP5WBY2_9ACTN</name>
<organism evidence="2 3">
    <name type="scientific">Streptomyces coeruleofuscus</name>
    <dbReference type="NCBI Taxonomy" id="66879"/>
    <lineage>
        <taxon>Bacteria</taxon>
        <taxon>Bacillati</taxon>
        <taxon>Actinomycetota</taxon>
        <taxon>Actinomycetes</taxon>
        <taxon>Kitasatosporales</taxon>
        <taxon>Streptomycetaceae</taxon>
        <taxon>Streptomyces</taxon>
    </lineage>
</organism>
<comment type="caution">
    <text evidence="2">The sequence shown here is derived from an EMBL/GenBank/DDBJ whole genome shotgun (WGS) entry which is preliminary data.</text>
</comment>